<protein>
    <recommendedName>
        <fullName evidence="5 17">NADH-ubiquinone oxidoreductase chain 4</fullName>
        <ecNumber evidence="4 17">7.1.1.2</ecNumber>
    </recommendedName>
</protein>
<keyword evidence="7 17" id="KW-0679">Respiratory chain</keyword>
<feature type="domain" description="NADH:quinone oxidoreductase/Mrp antiporter transmembrane" evidence="18">
    <location>
        <begin position="98"/>
        <end position="382"/>
    </location>
</feature>
<geneLocation type="mitochondrion" evidence="19"/>
<keyword evidence="9" id="KW-1278">Translocase</keyword>
<dbReference type="GO" id="GO:0048039">
    <property type="term" value="F:ubiquinone binding"/>
    <property type="evidence" value="ECO:0007669"/>
    <property type="project" value="TreeGrafter"/>
</dbReference>
<feature type="transmembrane region" description="Helical" evidence="17">
    <location>
        <begin position="375"/>
        <end position="395"/>
    </location>
</feature>
<keyword evidence="10 17" id="KW-0249">Electron transport</keyword>
<evidence type="ECO:0000256" key="3">
    <source>
        <dbReference type="ARBA" id="ARBA00009025"/>
    </source>
</evidence>
<evidence type="ECO:0000256" key="12">
    <source>
        <dbReference type="ARBA" id="ARBA00023027"/>
    </source>
</evidence>
<comment type="catalytic activity">
    <reaction evidence="16 17">
        <text>a ubiquinone + NADH + 5 H(+)(in) = a ubiquinol + NAD(+) + 4 H(+)(out)</text>
        <dbReference type="Rhea" id="RHEA:29091"/>
        <dbReference type="Rhea" id="RHEA-COMP:9565"/>
        <dbReference type="Rhea" id="RHEA-COMP:9566"/>
        <dbReference type="ChEBI" id="CHEBI:15378"/>
        <dbReference type="ChEBI" id="CHEBI:16389"/>
        <dbReference type="ChEBI" id="CHEBI:17976"/>
        <dbReference type="ChEBI" id="CHEBI:57540"/>
        <dbReference type="ChEBI" id="CHEBI:57945"/>
        <dbReference type="EC" id="7.1.1.2"/>
    </reaction>
</comment>
<keyword evidence="15 17" id="KW-0472">Membrane</keyword>
<evidence type="ECO:0000256" key="13">
    <source>
        <dbReference type="ARBA" id="ARBA00023075"/>
    </source>
</evidence>
<keyword evidence="11 17" id="KW-1133">Transmembrane helix</keyword>
<dbReference type="GO" id="GO:0008137">
    <property type="term" value="F:NADH dehydrogenase (ubiquinone) activity"/>
    <property type="evidence" value="ECO:0007669"/>
    <property type="project" value="UniProtKB-UniRule"/>
</dbReference>
<evidence type="ECO:0000256" key="2">
    <source>
        <dbReference type="ARBA" id="ARBA00004225"/>
    </source>
</evidence>
<organism evidence="19">
    <name type="scientific">Parapolybia varia</name>
    <dbReference type="NCBI Taxonomy" id="91407"/>
    <lineage>
        <taxon>Eukaryota</taxon>
        <taxon>Metazoa</taxon>
        <taxon>Ecdysozoa</taxon>
        <taxon>Arthropoda</taxon>
        <taxon>Hexapoda</taxon>
        <taxon>Insecta</taxon>
        <taxon>Pterygota</taxon>
        <taxon>Neoptera</taxon>
        <taxon>Endopterygota</taxon>
        <taxon>Hymenoptera</taxon>
        <taxon>Apocrita</taxon>
        <taxon>Aculeata</taxon>
        <taxon>Vespoidea</taxon>
        <taxon>Vespidae</taxon>
        <taxon>Polistinae</taxon>
        <taxon>Ropalidiini</taxon>
        <taxon>Parapolybia</taxon>
    </lineage>
</organism>
<dbReference type="GO" id="GO:0031966">
    <property type="term" value="C:mitochondrial membrane"/>
    <property type="evidence" value="ECO:0007669"/>
    <property type="project" value="UniProtKB-SubCell"/>
</dbReference>
<evidence type="ECO:0000256" key="9">
    <source>
        <dbReference type="ARBA" id="ARBA00022967"/>
    </source>
</evidence>
<dbReference type="PANTHER" id="PTHR43507:SF20">
    <property type="entry name" value="NADH-UBIQUINONE OXIDOREDUCTASE CHAIN 4"/>
    <property type="match status" value="1"/>
</dbReference>
<dbReference type="InterPro" id="IPR001750">
    <property type="entry name" value="ND/Mrp_TM"/>
</dbReference>
<evidence type="ECO:0000256" key="14">
    <source>
        <dbReference type="ARBA" id="ARBA00023128"/>
    </source>
</evidence>
<evidence type="ECO:0000256" key="6">
    <source>
        <dbReference type="ARBA" id="ARBA00022448"/>
    </source>
</evidence>
<dbReference type="GO" id="GO:0015990">
    <property type="term" value="P:electron transport coupled proton transport"/>
    <property type="evidence" value="ECO:0007669"/>
    <property type="project" value="TreeGrafter"/>
</dbReference>
<feature type="transmembrane region" description="Helical" evidence="17">
    <location>
        <begin position="238"/>
        <end position="259"/>
    </location>
</feature>
<proteinExistence type="inferred from homology"/>
<feature type="transmembrane region" description="Helical" evidence="17">
    <location>
        <begin position="174"/>
        <end position="197"/>
    </location>
</feature>
<dbReference type="EC" id="7.1.1.2" evidence="4 17"/>
<dbReference type="GO" id="GO:0042773">
    <property type="term" value="P:ATP synthesis coupled electron transport"/>
    <property type="evidence" value="ECO:0007669"/>
    <property type="project" value="InterPro"/>
</dbReference>
<evidence type="ECO:0000259" key="18">
    <source>
        <dbReference type="Pfam" id="PF00361"/>
    </source>
</evidence>
<feature type="transmembrane region" description="Helical" evidence="17">
    <location>
        <begin position="105"/>
        <end position="126"/>
    </location>
</feature>
<keyword evidence="14 17" id="KW-0496">Mitochondrion</keyword>
<comment type="function">
    <text evidence="17">Core subunit of the mitochondrial membrane respiratory chain NADH dehydrogenase (Complex I) which catalyzes electron transfer from NADH through the respiratory chain, using ubiquinone as an electron acceptor. Essential for the catalytic activity and assembly of complex I.</text>
</comment>
<keyword evidence="8 17" id="KW-0812">Transmembrane</keyword>
<evidence type="ECO:0000256" key="15">
    <source>
        <dbReference type="ARBA" id="ARBA00023136"/>
    </source>
</evidence>
<evidence type="ECO:0000256" key="16">
    <source>
        <dbReference type="ARBA" id="ARBA00049551"/>
    </source>
</evidence>
<feature type="transmembrane region" description="Helical" evidence="17">
    <location>
        <begin position="56"/>
        <end position="75"/>
    </location>
</feature>
<feature type="transmembrane region" description="Helical" evidence="17">
    <location>
        <begin position="209"/>
        <end position="232"/>
    </location>
</feature>
<keyword evidence="12 17" id="KW-0520">NAD</keyword>
<evidence type="ECO:0000256" key="8">
    <source>
        <dbReference type="ARBA" id="ARBA00022692"/>
    </source>
</evidence>
<comment type="similarity">
    <text evidence="3 17">Belongs to the complex I subunit 4 family.</text>
</comment>
<sequence>MMKFLFMMFLSIGLFFFKNQFNKFIICFFLSMNMFMFNIYSSNLWVGSMNLFYMDFYSYYLIILSLWLVGCMMLMNLSKFLMLMIYLLMNILILCFLSLNLMMFYLLFEMSLLPIFFMIMMGGYTFERLEAALYMLMYTVVSSMPFLWMIMNIYLEFKSLMIIYLIFDMIKLGWIFYFMFLFTFLIKIPMFIFHIWLPKAHVEAPVYGSMILAGVLLKLGSYGVLRLIQIFLIDSITYSFYLISWSIIGSILISFVCLIQVDLKMLVAYSSVVHMGLMIAGMYTLTKTGLIGGLMMMLAHGLCSSGLFYLVNLNYERMGSRLMYMNKGSLMINPSLGLFWFLLCSSNLAAPISLNLVSEICLLISLVCWESKLMLFLMILSFVSASYSLYLFSFSQHGSMINLLMNYTPVNLKDFFMLMIHWIPLNIMFLNLGLFMCL</sequence>
<comment type="subcellular location">
    <subcellularLocation>
        <location evidence="2 17">Mitochondrion membrane</location>
        <topology evidence="2 17">Multi-pass membrane protein</topology>
    </subcellularLocation>
</comment>
<evidence type="ECO:0000256" key="1">
    <source>
        <dbReference type="ARBA" id="ARBA00003257"/>
    </source>
</evidence>
<dbReference type="EMBL" id="MH065751">
    <property type="protein sequence ID" value="QDH82218.1"/>
    <property type="molecule type" value="Genomic_DNA"/>
</dbReference>
<reference evidence="19" key="1">
    <citation type="submission" date="2018-03" db="EMBL/GenBank/DDBJ databases">
        <title>Comparative analysis of six complete mitochondrial genomes of Parapolybia (Hymenoptera: Vespidae: Polistinae).</title>
        <authorList>
            <person name="Peng Y."/>
            <person name="Carpenter J.M."/>
            <person name="Chen B."/>
            <person name="Li T.J."/>
        </authorList>
    </citation>
    <scope>NUCLEOTIDE SEQUENCE</scope>
    <source>
        <strain evidence="19">H</strain>
    </source>
</reference>
<dbReference type="Pfam" id="PF00361">
    <property type="entry name" value="Proton_antipo_M"/>
    <property type="match status" value="1"/>
</dbReference>
<name>A0A514CQI8_9HYME</name>
<dbReference type="InterPro" id="IPR003918">
    <property type="entry name" value="NADH_UbQ_OxRdtase"/>
</dbReference>
<feature type="transmembrane region" description="Helical" evidence="17">
    <location>
        <begin position="266"/>
        <end position="285"/>
    </location>
</feature>
<dbReference type="GO" id="GO:0003954">
    <property type="term" value="F:NADH dehydrogenase activity"/>
    <property type="evidence" value="ECO:0007669"/>
    <property type="project" value="TreeGrafter"/>
</dbReference>
<feature type="transmembrane region" description="Helical" evidence="17">
    <location>
        <begin position="21"/>
        <end position="41"/>
    </location>
</feature>
<evidence type="ECO:0000256" key="11">
    <source>
        <dbReference type="ARBA" id="ARBA00022989"/>
    </source>
</evidence>
<evidence type="ECO:0000256" key="4">
    <source>
        <dbReference type="ARBA" id="ARBA00012944"/>
    </source>
</evidence>
<feature type="transmembrane region" description="Helical" evidence="17">
    <location>
        <begin position="80"/>
        <end position="99"/>
    </location>
</feature>
<accession>A0A514CQI8</accession>
<evidence type="ECO:0000256" key="17">
    <source>
        <dbReference type="RuleBase" id="RU003297"/>
    </source>
</evidence>
<evidence type="ECO:0000256" key="7">
    <source>
        <dbReference type="ARBA" id="ARBA00022660"/>
    </source>
</evidence>
<keyword evidence="6 17" id="KW-0813">Transport</keyword>
<feature type="transmembrane region" description="Helical" evidence="17">
    <location>
        <begin position="291"/>
        <end position="312"/>
    </location>
</feature>
<evidence type="ECO:0000313" key="19">
    <source>
        <dbReference type="EMBL" id="QDH82218.1"/>
    </source>
</evidence>
<dbReference type="PANTHER" id="PTHR43507">
    <property type="entry name" value="NADH-UBIQUINONE OXIDOREDUCTASE CHAIN 4"/>
    <property type="match status" value="1"/>
</dbReference>
<dbReference type="AlphaFoldDB" id="A0A514CQI8"/>
<feature type="transmembrane region" description="Helical" evidence="17">
    <location>
        <begin position="415"/>
        <end position="437"/>
    </location>
</feature>
<feature type="transmembrane region" description="Helical" evidence="17">
    <location>
        <begin position="133"/>
        <end position="154"/>
    </location>
</feature>
<keyword evidence="13 17" id="KW-0830">Ubiquinone</keyword>
<dbReference type="PRINTS" id="PR01437">
    <property type="entry name" value="NUOXDRDTASE4"/>
</dbReference>
<evidence type="ECO:0000256" key="10">
    <source>
        <dbReference type="ARBA" id="ARBA00022982"/>
    </source>
</evidence>
<gene>
    <name evidence="19" type="primary">ND4</name>
</gene>
<evidence type="ECO:0000256" key="5">
    <source>
        <dbReference type="ARBA" id="ARBA00021006"/>
    </source>
</evidence>
<comment type="function">
    <text evidence="1">Core subunit of the mitochondrial membrane respiratory chain NADH dehydrogenase (Complex I) that is believed to belong to the minimal assembly required for catalysis. Complex I functions in the transfer of electrons from NADH to the respiratory chain. The immediate electron acceptor for the enzyme is believed to be ubiquinone.</text>
</comment>